<sequence length="464" mass="53666">MTKRKHLIKNIPSPITSTSLSTPHFHSRNPFSLFSVCVPQNMALEFSKDTSKRHFHSISSLQYAKRVVGRKKHHRNRMLEDFPAGEDDEEGADAWQDDRGSYADFHHRDSELRESGRASHQVSSADHDLDHRSRPSDSDRISFETLKEGLRRNRDKFDKEDENKREEPMKSRRKRLSKIDLKTLNPRTQRLIEEEHKMHSSPTIFKRPLSLPEHMADSYKIPFTSHEELSKNEEFLHGGSALIALDVGQSMIGMAYTPTQTRAAPLGAIKWKGKSIRKLAKAIKGELMIKTYPIAAVVVGIQEEYALQSSRLYKIIKECWERERIMVPLLFQDEYRTTQDAMQYLKTSDALNMTELNSGSRNASLEKRKIDMISAQFILQRALNKIHDLSMFSKITAQDVDDQIKESEQEKVLANHAVKMREEYDDKIMRKYAKLNVLLASVKEKRKELGRKKKPKESSAIHQL</sequence>
<accession>A0A7S1KTE7</accession>
<protein>
    <recommendedName>
        <fullName evidence="3">YqgF/RNase H-like domain-containing protein</fullName>
    </recommendedName>
</protein>
<evidence type="ECO:0000313" key="2">
    <source>
        <dbReference type="EMBL" id="CAD9084810.1"/>
    </source>
</evidence>
<organism evidence="2">
    <name type="scientific">Percolomonas cosmopolitus</name>
    <dbReference type="NCBI Taxonomy" id="63605"/>
    <lineage>
        <taxon>Eukaryota</taxon>
        <taxon>Discoba</taxon>
        <taxon>Heterolobosea</taxon>
        <taxon>Tetramitia</taxon>
        <taxon>Eutetramitia</taxon>
        <taxon>Percolomonadidae</taxon>
        <taxon>Percolomonas</taxon>
    </lineage>
</organism>
<proteinExistence type="predicted"/>
<dbReference type="EMBL" id="HBGD01009821">
    <property type="protein sequence ID" value="CAD9084810.1"/>
    <property type="molecule type" value="Transcribed_RNA"/>
</dbReference>
<dbReference type="PANTHER" id="PTHR33317">
    <property type="entry name" value="POLYNUCLEOTIDYL TRANSFERASE, RIBONUCLEASE H-LIKE SUPERFAMILY PROTEIN"/>
    <property type="match status" value="1"/>
</dbReference>
<feature type="region of interest" description="Disordered" evidence="1">
    <location>
        <begin position="1"/>
        <end position="22"/>
    </location>
</feature>
<evidence type="ECO:0000256" key="1">
    <source>
        <dbReference type="SAM" id="MobiDB-lite"/>
    </source>
</evidence>
<feature type="compositionally biased region" description="Basic and acidic residues" evidence="1">
    <location>
        <begin position="125"/>
        <end position="170"/>
    </location>
</feature>
<dbReference type="InterPro" id="IPR012337">
    <property type="entry name" value="RNaseH-like_sf"/>
</dbReference>
<dbReference type="InterPro" id="IPR005227">
    <property type="entry name" value="YqgF"/>
</dbReference>
<dbReference type="GO" id="GO:0000967">
    <property type="term" value="P:rRNA 5'-end processing"/>
    <property type="evidence" value="ECO:0007669"/>
    <property type="project" value="TreeGrafter"/>
</dbReference>
<feature type="compositionally biased region" description="Low complexity" evidence="1">
    <location>
        <begin position="11"/>
        <end position="22"/>
    </location>
</feature>
<reference evidence="2" key="1">
    <citation type="submission" date="2021-01" db="EMBL/GenBank/DDBJ databases">
        <authorList>
            <person name="Corre E."/>
            <person name="Pelletier E."/>
            <person name="Niang G."/>
            <person name="Scheremetjew M."/>
            <person name="Finn R."/>
            <person name="Kale V."/>
            <person name="Holt S."/>
            <person name="Cochrane G."/>
            <person name="Meng A."/>
            <person name="Brown T."/>
            <person name="Cohen L."/>
        </authorList>
    </citation>
    <scope>NUCLEOTIDE SEQUENCE</scope>
    <source>
        <strain evidence="2">WS</strain>
    </source>
</reference>
<dbReference type="PANTHER" id="PTHR33317:SF4">
    <property type="entry name" value="POLYNUCLEOTIDYL TRANSFERASE, RIBONUCLEASE H-LIKE SUPERFAMILY PROTEIN"/>
    <property type="match status" value="1"/>
</dbReference>
<dbReference type="AlphaFoldDB" id="A0A7S1KTE7"/>
<dbReference type="SUPFAM" id="SSF53098">
    <property type="entry name" value="Ribonuclease H-like"/>
    <property type="match status" value="1"/>
</dbReference>
<dbReference type="Pfam" id="PF03652">
    <property type="entry name" value="RuvX"/>
    <property type="match status" value="1"/>
</dbReference>
<name>A0A7S1KTE7_9EUKA</name>
<evidence type="ECO:0008006" key="3">
    <source>
        <dbReference type="Google" id="ProtNLM"/>
    </source>
</evidence>
<dbReference type="InterPro" id="IPR037027">
    <property type="entry name" value="YqgF/RNaseH-like_dom_sf"/>
</dbReference>
<gene>
    <name evidence="2" type="ORF">PCOS0759_LOCUS8064</name>
</gene>
<feature type="region of interest" description="Disordered" evidence="1">
    <location>
        <begin position="110"/>
        <end position="174"/>
    </location>
</feature>
<dbReference type="Gene3D" id="3.30.420.140">
    <property type="entry name" value="YqgF/RNase H-like domain"/>
    <property type="match status" value="1"/>
</dbReference>
<dbReference type="GO" id="GO:0005829">
    <property type="term" value="C:cytosol"/>
    <property type="evidence" value="ECO:0007669"/>
    <property type="project" value="TreeGrafter"/>
</dbReference>